<gene>
    <name evidence="2" type="ORF">ACRE_067870</name>
</gene>
<dbReference type="AlphaFoldDB" id="A0A086SZC5"/>
<keyword evidence="1" id="KW-0732">Signal</keyword>
<proteinExistence type="predicted"/>
<dbReference type="EMBL" id="JPKY01000093">
    <property type="protein sequence ID" value="KFH42457.1"/>
    <property type="molecule type" value="Genomic_DNA"/>
</dbReference>
<feature type="signal peptide" evidence="1">
    <location>
        <begin position="1"/>
        <end position="19"/>
    </location>
</feature>
<dbReference type="Proteomes" id="UP000029964">
    <property type="component" value="Unassembled WGS sequence"/>
</dbReference>
<organism evidence="2 3">
    <name type="scientific">Hapsidospora chrysogenum (strain ATCC 11550 / CBS 779.69 / DSM 880 / IAM 14645 / JCM 23072 / IMI 49137)</name>
    <name type="common">Acremonium chrysogenum</name>
    <dbReference type="NCBI Taxonomy" id="857340"/>
    <lineage>
        <taxon>Eukaryota</taxon>
        <taxon>Fungi</taxon>
        <taxon>Dikarya</taxon>
        <taxon>Ascomycota</taxon>
        <taxon>Pezizomycotina</taxon>
        <taxon>Sordariomycetes</taxon>
        <taxon>Hypocreomycetidae</taxon>
        <taxon>Hypocreales</taxon>
        <taxon>Bionectriaceae</taxon>
        <taxon>Hapsidospora</taxon>
    </lineage>
</organism>
<dbReference type="HOGENOM" id="CLU_127776_0_0_1"/>
<feature type="chain" id="PRO_5001815176" evidence="1">
    <location>
        <begin position="20"/>
        <end position="120"/>
    </location>
</feature>
<evidence type="ECO:0000313" key="2">
    <source>
        <dbReference type="EMBL" id="KFH42457.1"/>
    </source>
</evidence>
<accession>A0A086SZC5</accession>
<comment type="caution">
    <text evidence="2">The sequence shown here is derived from an EMBL/GenBank/DDBJ whole genome shotgun (WGS) entry which is preliminary data.</text>
</comment>
<reference evidence="3" key="1">
    <citation type="journal article" date="2014" name="Genome Announc.">
        <title>Genome sequence and annotation of Acremonium chrysogenum, producer of the beta-lactam antibiotic cephalosporin C.</title>
        <authorList>
            <person name="Terfehr D."/>
            <person name="Dahlmann T.A."/>
            <person name="Specht T."/>
            <person name="Zadra I."/>
            <person name="Kuernsteiner H."/>
            <person name="Kueck U."/>
        </authorList>
    </citation>
    <scope>NUCLEOTIDE SEQUENCE [LARGE SCALE GENOMIC DNA]</scope>
    <source>
        <strain evidence="3">ATCC 11550 / CBS 779.69 / DSM 880 / IAM 14645 / JCM 23072 / IMI 49137</strain>
    </source>
</reference>
<evidence type="ECO:0000256" key="1">
    <source>
        <dbReference type="SAM" id="SignalP"/>
    </source>
</evidence>
<protein>
    <submittedName>
        <fullName evidence="2">Uncharacterized protein</fullName>
    </submittedName>
</protein>
<dbReference type="OrthoDB" id="5022742at2759"/>
<sequence>MQLTSVLVPILAALGPVNAAPAEEVNEELQQIPPPALLQLHQLPNMQGATFTGVGIPGECNILPRNIFDFGSAEAAPGFVCTIYTNPGCTGSTLTVGAQQGALFRLVTPTWRSWRCVCRS</sequence>
<name>A0A086SZC5_HAPC1</name>
<evidence type="ECO:0000313" key="3">
    <source>
        <dbReference type="Proteomes" id="UP000029964"/>
    </source>
</evidence>
<keyword evidence="3" id="KW-1185">Reference proteome</keyword>